<keyword evidence="2" id="KW-1185">Reference proteome</keyword>
<evidence type="ECO:0000313" key="1">
    <source>
        <dbReference type="EMBL" id="MFC7290927.1"/>
    </source>
</evidence>
<dbReference type="EMBL" id="JBHTBR010000002">
    <property type="protein sequence ID" value="MFC7290927.1"/>
    <property type="molecule type" value="Genomic_DNA"/>
</dbReference>
<name>A0ABW2IJC0_9PROT</name>
<sequence>MADSLNQQEEQSIDLTSRRMLLRRLTDVVALPDSASSSQDRAIAGDILLEMLIDAGEQERIVCANRLVGMSQAPRRVLRYLGQDVAAVSTKLLEESEAFDQSDLVNIVVTGASYHRKAIAGRKDVGSCLSDAISQSRDSEAIIKMLMNDRAIVSELTIDRLVTMSRNMEGLGAILLRRPELRPAHALVLFWWSDKATRRNILKRFSAERGVLIDMCSDIFVRAAGDGWADPVVRKSLQVIERRQRNRDAIERSQYGSLEDAIAQMLKNGPKPETIDEISYMCGIKPLTGQKIFSDKGGEGIAVLAKSVGLKRQYFKALWAALGRPISRKDAPVEHFEDVLETYEMLAVAKAQTVLRYWNWSLSSSYSPEMLDEDTLNLELDTETNGPASRASRLVFGR</sequence>
<protein>
    <submittedName>
        <fullName evidence="1">DUF2336 domain-containing protein</fullName>
    </submittedName>
</protein>
<dbReference type="Proteomes" id="UP001596492">
    <property type="component" value="Unassembled WGS sequence"/>
</dbReference>
<evidence type="ECO:0000313" key="2">
    <source>
        <dbReference type="Proteomes" id="UP001596492"/>
    </source>
</evidence>
<comment type="caution">
    <text evidence="1">The sequence shown here is derived from an EMBL/GenBank/DDBJ whole genome shotgun (WGS) entry which is preliminary data.</text>
</comment>
<gene>
    <name evidence="1" type="ORF">ACFQS8_04820</name>
</gene>
<organism evidence="1 2">
    <name type="scientific">Hirschia litorea</name>
    <dbReference type="NCBI Taxonomy" id="1199156"/>
    <lineage>
        <taxon>Bacteria</taxon>
        <taxon>Pseudomonadati</taxon>
        <taxon>Pseudomonadota</taxon>
        <taxon>Alphaproteobacteria</taxon>
        <taxon>Hyphomonadales</taxon>
        <taxon>Hyphomonadaceae</taxon>
        <taxon>Hirschia</taxon>
    </lineage>
</organism>
<dbReference type="RefSeq" id="WP_382166131.1">
    <property type="nucleotide sequence ID" value="NZ_JBHTBR010000002.1"/>
</dbReference>
<dbReference type="Pfam" id="PF10098">
    <property type="entry name" value="DUF2336"/>
    <property type="match status" value="1"/>
</dbReference>
<reference evidence="2" key="1">
    <citation type="journal article" date="2019" name="Int. J. Syst. Evol. Microbiol.">
        <title>The Global Catalogue of Microorganisms (GCM) 10K type strain sequencing project: providing services to taxonomists for standard genome sequencing and annotation.</title>
        <authorList>
            <consortium name="The Broad Institute Genomics Platform"/>
            <consortium name="The Broad Institute Genome Sequencing Center for Infectious Disease"/>
            <person name="Wu L."/>
            <person name="Ma J."/>
        </authorList>
    </citation>
    <scope>NUCLEOTIDE SEQUENCE [LARGE SCALE GENOMIC DNA]</scope>
    <source>
        <strain evidence="2">CCUG 51308</strain>
    </source>
</reference>
<accession>A0ABW2IJC0</accession>
<dbReference type="InterPro" id="IPR019285">
    <property type="entry name" value="DUF2336"/>
</dbReference>
<proteinExistence type="predicted"/>